<name>A0A2U8VTC8_9HYPH</name>
<gene>
    <name evidence="1" type="ORF">DK427_12090</name>
</gene>
<dbReference type="EMBL" id="CP029551">
    <property type="protein sequence ID" value="AWN36376.1"/>
    <property type="molecule type" value="Genomic_DNA"/>
</dbReference>
<keyword evidence="2" id="KW-1185">Reference proteome</keyword>
<evidence type="ECO:0000313" key="1">
    <source>
        <dbReference type="EMBL" id="AWN36376.1"/>
    </source>
</evidence>
<protein>
    <submittedName>
        <fullName evidence="1">Uncharacterized protein</fullName>
    </submittedName>
</protein>
<proteinExistence type="predicted"/>
<evidence type="ECO:0000313" key="2">
    <source>
        <dbReference type="Proteomes" id="UP000246058"/>
    </source>
</evidence>
<dbReference type="RefSeq" id="WP_109951478.1">
    <property type="nucleotide sequence ID" value="NZ_CP029551.1"/>
</dbReference>
<dbReference type="Proteomes" id="UP000246058">
    <property type="component" value="Chromosome"/>
</dbReference>
<dbReference type="AlphaFoldDB" id="A0A2U8VTC8"/>
<reference evidence="1 2" key="1">
    <citation type="submission" date="2018-05" db="EMBL/GenBank/DDBJ databases">
        <title>Complete Genome Sequence of Methylobacterium sp. 17Sr1-43.</title>
        <authorList>
            <person name="Srinivasan S."/>
        </authorList>
    </citation>
    <scope>NUCLEOTIDE SEQUENCE [LARGE SCALE GENOMIC DNA]</scope>
    <source>
        <strain evidence="1 2">17Sr1-43</strain>
    </source>
</reference>
<dbReference type="KEGG" id="meti:DK427_12090"/>
<organism evidence="1 2">
    <name type="scientific">Methylobacterium radiodurans</name>
    <dbReference type="NCBI Taxonomy" id="2202828"/>
    <lineage>
        <taxon>Bacteria</taxon>
        <taxon>Pseudomonadati</taxon>
        <taxon>Pseudomonadota</taxon>
        <taxon>Alphaproteobacteria</taxon>
        <taxon>Hyphomicrobiales</taxon>
        <taxon>Methylobacteriaceae</taxon>
        <taxon>Methylobacterium</taxon>
    </lineage>
</organism>
<sequence>MSADIIADAAEAEIAFDFLNAVFQSVAAVMLDAMPAEGRDILQMLDREISTAARQIEQVRPDWARKGVVRGAEGRVCAILEALSREHGSIA</sequence>
<accession>A0A2U8VTC8</accession>